<dbReference type="SFLD" id="SFLDG01135">
    <property type="entry name" value="C1.5.6:_HAD__Beta-PGM__Phospha"/>
    <property type="match status" value="1"/>
</dbReference>
<dbReference type="PANTHER" id="PTHR18901">
    <property type="entry name" value="2-DEOXYGLUCOSE-6-PHOSPHATE PHOSPHATASE 2"/>
    <property type="match status" value="1"/>
</dbReference>
<dbReference type="EMBL" id="CP108222">
    <property type="protein sequence ID" value="WTT22251.1"/>
    <property type="molecule type" value="Genomic_DNA"/>
</dbReference>
<dbReference type="InterPro" id="IPR023198">
    <property type="entry name" value="PGP-like_dom2"/>
</dbReference>
<dbReference type="PRINTS" id="PR00413">
    <property type="entry name" value="HADHALOGNASE"/>
</dbReference>
<dbReference type="InterPro" id="IPR036412">
    <property type="entry name" value="HAD-like_sf"/>
</dbReference>
<organism evidence="1">
    <name type="scientific">Streptomyces sp. NBC_00093</name>
    <dbReference type="NCBI Taxonomy" id="2975649"/>
    <lineage>
        <taxon>Bacteria</taxon>
        <taxon>Bacillati</taxon>
        <taxon>Actinomycetota</taxon>
        <taxon>Actinomycetes</taxon>
        <taxon>Kitasatosporales</taxon>
        <taxon>Streptomycetaceae</taxon>
        <taxon>Streptomyces</taxon>
    </lineage>
</organism>
<protein>
    <submittedName>
        <fullName evidence="1">HAD family phosphatase</fullName>
    </submittedName>
</protein>
<dbReference type="Pfam" id="PF00702">
    <property type="entry name" value="Hydrolase"/>
    <property type="match status" value="1"/>
</dbReference>
<evidence type="ECO:0000313" key="1">
    <source>
        <dbReference type="EMBL" id="WTT22251.1"/>
    </source>
</evidence>
<dbReference type="Gene3D" id="3.40.50.1000">
    <property type="entry name" value="HAD superfamily/HAD-like"/>
    <property type="match status" value="1"/>
</dbReference>
<proteinExistence type="predicted"/>
<reference evidence="1" key="1">
    <citation type="submission" date="2022-10" db="EMBL/GenBank/DDBJ databases">
        <title>The complete genomes of actinobacterial strains from the NBC collection.</title>
        <authorList>
            <person name="Joergensen T.S."/>
            <person name="Alvarez Arevalo M."/>
            <person name="Sterndorff E.B."/>
            <person name="Faurdal D."/>
            <person name="Vuksanovic O."/>
            <person name="Mourched A.-S."/>
            <person name="Charusanti P."/>
            <person name="Shaw S."/>
            <person name="Blin K."/>
            <person name="Weber T."/>
        </authorList>
    </citation>
    <scope>NUCLEOTIDE SEQUENCE</scope>
    <source>
        <strain evidence="1">NBC_00093</strain>
    </source>
</reference>
<gene>
    <name evidence="1" type="ORF">OHA22_45275</name>
</gene>
<dbReference type="InterPro" id="IPR023214">
    <property type="entry name" value="HAD_sf"/>
</dbReference>
<name>A0AAU2ACA1_9ACTN</name>
<dbReference type="Gene3D" id="1.10.150.240">
    <property type="entry name" value="Putative phosphatase, domain 2"/>
    <property type="match status" value="1"/>
</dbReference>
<dbReference type="SFLD" id="SFLDG01129">
    <property type="entry name" value="C1.5:_HAD__Beta-PGM__Phosphata"/>
    <property type="match status" value="1"/>
</dbReference>
<dbReference type="NCBIfam" id="TIGR01509">
    <property type="entry name" value="HAD-SF-IA-v3"/>
    <property type="match status" value="1"/>
</dbReference>
<dbReference type="SUPFAM" id="SSF56784">
    <property type="entry name" value="HAD-like"/>
    <property type="match status" value="1"/>
</dbReference>
<dbReference type="AlphaFoldDB" id="A0AAU2ACA1"/>
<dbReference type="PANTHER" id="PTHR18901:SF38">
    <property type="entry name" value="PSEUDOURIDINE-5'-PHOSPHATASE"/>
    <property type="match status" value="1"/>
</dbReference>
<sequence>MSTLGTTAVIFDLDGTLVDSEPNYYEASRQTLAAYGVTGFTWADQEKSVGISTRETVTLWRERYGLDAPVEELLAEKNRRYLELARADTPVYPEMRKFVELLAGEGVPMAVASGSALRAIEAILAGTGLDACLRTVVSSDEVACGKPAPDVFLEAARRLGVAPADCVVVEDAAPGAAAARAAGMRCVAIPYLAAQADDPGFASVELLVRGGQGEFMARTAFEWLVGTAGQEG</sequence>
<dbReference type="SFLD" id="SFLDS00003">
    <property type="entry name" value="Haloacid_Dehalogenase"/>
    <property type="match status" value="1"/>
</dbReference>
<accession>A0AAU2ACA1</accession>
<dbReference type="InterPro" id="IPR006439">
    <property type="entry name" value="HAD-SF_hydro_IA"/>
</dbReference>
<dbReference type="CDD" id="cd07505">
    <property type="entry name" value="HAD_BPGM-like"/>
    <property type="match status" value="1"/>
</dbReference>